<dbReference type="KEGG" id="kpul:GXN76_01725"/>
<dbReference type="SUPFAM" id="SSF46689">
    <property type="entry name" value="Homeodomain-like"/>
    <property type="match status" value="1"/>
</dbReference>
<evidence type="ECO:0000313" key="6">
    <source>
        <dbReference type="EMBL" id="QKG83311.1"/>
    </source>
</evidence>
<keyword evidence="3" id="KW-0804">Transcription</keyword>
<organism evidence="6 7">
    <name type="scientific">Kroppenstedtia pulmonis</name>
    <dbReference type="NCBI Taxonomy" id="1380685"/>
    <lineage>
        <taxon>Bacteria</taxon>
        <taxon>Bacillati</taxon>
        <taxon>Bacillota</taxon>
        <taxon>Bacilli</taxon>
        <taxon>Bacillales</taxon>
        <taxon>Thermoactinomycetaceae</taxon>
        <taxon>Kroppenstedtia</taxon>
    </lineage>
</organism>
<proteinExistence type="predicted"/>
<dbReference type="Pfam" id="PF13305">
    <property type="entry name" value="TetR_C_33"/>
    <property type="match status" value="1"/>
</dbReference>
<dbReference type="Proteomes" id="UP000503088">
    <property type="component" value="Chromosome"/>
</dbReference>
<evidence type="ECO:0000256" key="1">
    <source>
        <dbReference type="ARBA" id="ARBA00023015"/>
    </source>
</evidence>
<dbReference type="InterPro" id="IPR036271">
    <property type="entry name" value="Tet_transcr_reg_TetR-rel_C_sf"/>
</dbReference>
<evidence type="ECO:0000259" key="5">
    <source>
        <dbReference type="Pfam" id="PF13305"/>
    </source>
</evidence>
<keyword evidence="1" id="KW-0805">Transcription regulation</keyword>
<dbReference type="InterPro" id="IPR001647">
    <property type="entry name" value="HTH_TetR"/>
</dbReference>
<dbReference type="Gene3D" id="1.10.357.10">
    <property type="entry name" value="Tetracycline Repressor, domain 2"/>
    <property type="match status" value="1"/>
</dbReference>
<dbReference type="AlphaFoldDB" id="A0A7D4BNI7"/>
<reference evidence="6 7" key="1">
    <citation type="submission" date="2020-01" db="EMBL/GenBank/DDBJ databases">
        <authorList>
            <person name="Gulvik C.A."/>
            <person name="Batra D.G."/>
        </authorList>
    </citation>
    <scope>NUCLEOTIDE SEQUENCE [LARGE SCALE GENOMIC DNA]</scope>
    <source>
        <strain evidence="6 7">W9323</strain>
    </source>
</reference>
<sequence length="187" mass="20684">MRRGLNKLTVIKAAADLADREGFEKVTLSAVADKLKVRTPSLYNHVEGLPGLKKELSCYAINQMKEEMVKAAIGKSGREALFAIGISYVSFARRCPGLYQATMGAPDPKDLDIQKAEEETVSLLLRVLEESGFDKISALHHVRGLRSMVHGFASLELNRGFNIDLDRDESLRDMLNTYLAGVWTKSG</sequence>
<dbReference type="InterPro" id="IPR025996">
    <property type="entry name" value="MT1864/Rv1816-like_C"/>
</dbReference>
<evidence type="ECO:0000313" key="7">
    <source>
        <dbReference type="Proteomes" id="UP000503088"/>
    </source>
</evidence>
<evidence type="ECO:0000259" key="4">
    <source>
        <dbReference type="Pfam" id="PF00440"/>
    </source>
</evidence>
<keyword evidence="2" id="KW-0238">DNA-binding</keyword>
<dbReference type="RefSeq" id="WP_173219818.1">
    <property type="nucleotide sequence ID" value="NZ_CP048104.1"/>
</dbReference>
<accession>A0A7D4BNI7</accession>
<dbReference type="GO" id="GO:0003677">
    <property type="term" value="F:DNA binding"/>
    <property type="evidence" value="ECO:0007669"/>
    <property type="project" value="UniProtKB-KW"/>
</dbReference>
<dbReference type="Pfam" id="PF00440">
    <property type="entry name" value="TetR_N"/>
    <property type="match status" value="1"/>
</dbReference>
<keyword evidence="7" id="KW-1185">Reference proteome</keyword>
<feature type="domain" description="HTH tetR-type" evidence="4">
    <location>
        <begin position="11"/>
        <end position="45"/>
    </location>
</feature>
<protein>
    <submittedName>
        <fullName evidence="6">TetR/AcrR family transcriptional regulator</fullName>
    </submittedName>
</protein>
<dbReference type="SUPFAM" id="SSF48498">
    <property type="entry name" value="Tetracyclin repressor-like, C-terminal domain"/>
    <property type="match status" value="1"/>
</dbReference>
<evidence type="ECO:0000256" key="3">
    <source>
        <dbReference type="ARBA" id="ARBA00023163"/>
    </source>
</evidence>
<name>A0A7D4BNI7_9BACL</name>
<evidence type="ECO:0000256" key="2">
    <source>
        <dbReference type="ARBA" id="ARBA00023125"/>
    </source>
</evidence>
<gene>
    <name evidence="6" type="ORF">GXN76_01725</name>
</gene>
<dbReference type="InterPro" id="IPR009057">
    <property type="entry name" value="Homeodomain-like_sf"/>
</dbReference>
<feature type="domain" description="HTH-type transcriptional regulator MT1864/Rv1816-like C-terminal" evidence="5">
    <location>
        <begin position="81"/>
        <end position="177"/>
    </location>
</feature>
<dbReference type="Gene3D" id="1.10.10.60">
    <property type="entry name" value="Homeodomain-like"/>
    <property type="match status" value="1"/>
</dbReference>
<dbReference type="EMBL" id="CP048104">
    <property type="protein sequence ID" value="QKG83311.1"/>
    <property type="molecule type" value="Genomic_DNA"/>
</dbReference>